<feature type="transmembrane region" description="Helical" evidence="1">
    <location>
        <begin position="69"/>
        <end position="88"/>
    </location>
</feature>
<feature type="transmembrane region" description="Helical" evidence="1">
    <location>
        <begin position="25"/>
        <end position="47"/>
    </location>
</feature>
<feature type="transmembrane region" description="Helical" evidence="1">
    <location>
        <begin position="95"/>
        <end position="117"/>
    </location>
</feature>
<comment type="caution">
    <text evidence="2">The sequence shown here is derived from an EMBL/GenBank/DDBJ whole genome shotgun (WGS) entry which is preliminary data.</text>
</comment>
<keyword evidence="1" id="KW-0472">Membrane</keyword>
<gene>
    <name evidence="2" type="ORF">ACFSKK_00510</name>
</gene>
<sequence>MQIQPQTSKHVEIVTKKKFSTRSVLNLYGLFTVFALILSIFTIPISVNEKLQLYYNKELILETYKIKEFLQFIFGSALFFFFLVNIYAKGKTWSKVFYVTLILLFVYSLTMAINLIAKPIPH</sequence>
<name>A0ABW5BQE2_9BACI</name>
<dbReference type="Proteomes" id="UP001597318">
    <property type="component" value="Unassembled WGS sequence"/>
</dbReference>
<organism evidence="2 3">
    <name type="scientific">Metabacillus endolithicus</name>
    <dbReference type="NCBI Taxonomy" id="1535204"/>
    <lineage>
        <taxon>Bacteria</taxon>
        <taxon>Bacillati</taxon>
        <taxon>Bacillota</taxon>
        <taxon>Bacilli</taxon>
        <taxon>Bacillales</taxon>
        <taxon>Bacillaceae</taxon>
        <taxon>Metabacillus</taxon>
    </lineage>
</organism>
<evidence type="ECO:0008006" key="4">
    <source>
        <dbReference type="Google" id="ProtNLM"/>
    </source>
</evidence>
<dbReference type="RefSeq" id="WP_379049411.1">
    <property type="nucleotide sequence ID" value="NZ_JBHUIK010000001.1"/>
</dbReference>
<evidence type="ECO:0000256" key="1">
    <source>
        <dbReference type="SAM" id="Phobius"/>
    </source>
</evidence>
<keyword evidence="1" id="KW-0812">Transmembrane</keyword>
<proteinExistence type="predicted"/>
<keyword evidence="1" id="KW-1133">Transmembrane helix</keyword>
<protein>
    <recommendedName>
        <fullName evidence="4">DUF1648 domain-containing protein</fullName>
    </recommendedName>
</protein>
<reference evidence="3" key="1">
    <citation type="journal article" date="2019" name="Int. J. Syst. Evol. Microbiol.">
        <title>The Global Catalogue of Microorganisms (GCM) 10K type strain sequencing project: providing services to taxonomists for standard genome sequencing and annotation.</title>
        <authorList>
            <consortium name="The Broad Institute Genomics Platform"/>
            <consortium name="The Broad Institute Genome Sequencing Center for Infectious Disease"/>
            <person name="Wu L."/>
            <person name="Ma J."/>
        </authorList>
    </citation>
    <scope>NUCLEOTIDE SEQUENCE [LARGE SCALE GENOMIC DNA]</scope>
    <source>
        <strain evidence="3">CGMCC 1.15474</strain>
    </source>
</reference>
<evidence type="ECO:0000313" key="2">
    <source>
        <dbReference type="EMBL" id="MFD2212187.1"/>
    </source>
</evidence>
<keyword evidence="3" id="KW-1185">Reference proteome</keyword>
<evidence type="ECO:0000313" key="3">
    <source>
        <dbReference type="Proteomes" id="UP001597318"/>
    </source>
</evidence>
<accession>A0ABW5BQE2</accession>
<dbReference type="EMBL" id="JBHUIK010000001">
    <property type="protein sequence ID" value="MFD2212187.1"/>
    <property type="molecule type" value="Genomic_DNA"/>
</dbReference>